<evidence type="ECO:0000256" key="1">
    <source>
        <dbReference type="SAM" id="SignalP"/>
    </source>
</evidence>
<dbReference type="Proteomes" id="UP000239156">
    <property type="component" value="Unassembled WGS sequence"/>
</dbReference>
<keyword evidence="1" id="KW-0732">Signal</keyword>
<sequence length="353" mass="40201">MGGPVLVMSHMLFFLADLPMHAEITITPVPGAPHNPCRIYTLHAPKKVDKKLLSYLLNSWNLPNILRSWLMIIEHTCDLYNVFNEKNITAVKNQRKVYGVTDSLNNKFIEGKRANSRIELRKEILALEEEDFMECFNSFLKLKELANPNTHYLFEKHSKLKEEDKVAVPTSLATQFTNGNVLQVSQLQLNRHEVVHKNSFVLVVTGTKVEEYVGFVSSIWIAGGSFFAHVTKMKQSAIHPFYGMRQFDKINQTCAVHTRRVNTDEDLTCRILYARQTFSIIATPLDFELQTPSIPGGRIEQLETTIKTPEVQHLNDSSFILNSASLHAPEAHQRVANLPIDLISPARWHGIRC</sequence>
<evidence type="ECO:0000313" key="3">
    <source>
        <dbReference type="Proteomes" id="UP000239156"/>
    </source>
</evidence>
<dbReference type="PANTHER" id="PTHR31912">
    <property type="entry name" value="IP13529P"/>
    <property type="match status" value="1"/>
</dbReference>
<feature type="signal peptide" evidence="1">
    <location>
        <begin position="1"/>
        <end position="22"/>
    </location>
</feature>
<dbReference type="VEuPathDB" id="FungiDB:PSTT_07099"/>
<feature type="chain" id="PRO_5015546413" evidence="1">
    <location>
        <begin position="23"/>
        <end position="353"/>
    </location>
</feature>
<dbReference type="PANTHER" id="PTHR31912:SF34">
    <property type="entry name" value="NOTOCHORD-RELATED PROTEIN"/>
    <property type="match status" value="1"/>
</dbReference>
<organism evidence="2 3">
    <name type="scientific">Puccinia striiformis</name>
    <dbReference type="NCBI Taxonomy" id="27350"/>
    <lineage>
        <taxon>Eukaryota</taxon>
        <taxon>Fungi</taxon>
        <taxon>Dikarya</taxon>
        <taxon>Basidiomycota</taxon>
        <taxon>Pucciniomycotina</taxon>
        <taxon>Pucciniomycetes</taxon>
        <taxon>Pucciniales</taxon>
        <taxon>Pucciniaceae</taxon>
        <taxon>Puccinia</taxon>
    </lineage>
</organism>
<reference evidence="2" key="1">
    <citation type="submission" date="2017-12" db="EMBL/GenBank/DDBJ databases">
        <title>Gene loss provides genomic basis for host adaptation in cereal stripe rust fungi.</title>
        <authorList>
            <person name="Xia C."/>
        </authorList>
    </citation>
    <scope>NUCLEOTIDE SEQUENCE [LARGE SCALE GENOMIC DNA]</scope>
    <source>
        <strain evidence="2">93-210</strain>
    </source>
</reference>
<evidence type="ECO:0000313" key="2">
    <source>
        <dbReference type="EMBL" id="POW09001.1"/>
    </source>
</evidence>
<accession>A0A2S4VHH5</accession>
<gene>
    <name evidence="2" type="ORF">PSTT_07099</name>
</gene>
<dbReference type="EMBL" id="PKSL01000059">
    <property type="protein sequence ID" value="POW09001.1"/>
    <property type="molecule type" value="Genomic_DNA"/>
</dbReference>
<name>A0A2S4VHH5_9BASI</name>
<dbReference type="VEuPathDB" id="FungiDB:PSHT_10535"/>
<comment type="caution">
    <text evidence="2">The sequence shown here is derived from an EMBL/GenBank/DDBJ whole genome shotgun (WGS) entry which is preliminary data.</text>
</comment>
<proteinExistence type="predicted"/>
<dbReference type="AlphaFoldDB" id="A0A2S4VHH5"/>
<feature type="non-terminal residue" evidence="2">
    <location>
        <position position="353"/>
    </location>
</feature>
<protein>
    <submittedName>
        <fullName evidence="2">Uncharacterized protein</fullName>
    </submittedName>
</protein>
<keyword evidence="3" id="KW-1185">Reference proteome</keyword>